<evidence type="ECO:0000313" key="3">
    <source>
        <dbReference type="EMBL" id="GBO39869.1"/>
    </source>
</evidence>
<feature type="region of interest" description="Disordered" evidence="1">
    <location>
        <begin position="33"/>
        <end position="80"/>
    </location>
</feature>
<sequence length="190" mass="20558">MYFIFLYFQLCGNLHGTESVSPSKVLVSAPTSDAAHKTVPPGSDTTTATPAPCAATTSTTTHGKSRGSSDATAATSTPRTRAGGLVHFPKRYKSEIKFIVTTEKPNLTIAVDPCWKVNEIGAASLRSLRKVPSGSLPTLKKLKPFAYLEISIYVALQTETGPLFVGVEWKFGEWRDNSFVLVIGQHSKLR</sequence>
<evidence type="ECO:0000313" key="4">
    <source>
        <dbReference type="Proteomes" id="UP000499080"/>
    </source>
</evidence>
<reference evidence="3 4" key="1">
    <citation type="journal article" date="2019" name="Sci. Rep.">
        <title>Orb-weaving spider Araneus ventricosus genome elucidates the spidroin gene catalogue.</title>
        <authorList>
            <person name="Kono N."/>
            <person name="Nakamura H."/>
            <person name="Ohtoshi R."/>
            <person name="Moran D.A.P."/>
            <person name="Shinohara A."/>
            <person name="Yoshida Y."/>
            <person name="Fujiwara M."/>
            <person name="Mori M."/>
            <person name="Tomita M."/>
            <person name="Arakawa K."/>
        </authorList>
    </citation>
    <scope>NUCLEOTIDE SEQUENCE [LARGE SCALE GENOMIC DNA]</scope>
</reference>
<dbReference type="AlphaFoldDB" id="A0A4Y2WRP6"/>
<keyword evidence="2" id="KW-0732">Signal</keyword>
<gene>
    <name evidence="3" type="ORF">AVEN_70533_1</name>
</gene>
<feature type="chain" id="PRO_5021284868" evidence="2">
    <location>
        <begin position="20"/>
        <end position="190"/>
    </location>
</feature>
<keyword evidence="4" id="KW-1185">Reference proteome</keyword>
<organism evidence="3 4">
    <name type="scientific">Araneus ventricosus</name>
    <name type="common">Orbweaver spider</name>
    <name type="synonym">Epeira ventricosa</name>
    <dbReference type="NCBI Taxonomy" id="182803"/>
    <lineage>
        <taxon>Eukaryota</taxon>
        <taxon>Metazoa</taxon>
        <taxon>Ecdysozoa</taxon>
        <taxon>Arthropoda</taxon>
        <taxon>Chelicerata</taxon>
        <taxon>Arachnida</taxon>
        <taxon>Araneae</taxon>
        <taxon>Araneomorphae</taxon>
        <taxon>Entelegynae</taxon>
        <taxon>Araneoidea</taxon>
        <taxon>Araneidae</taxon>
        <taxon>Araneus</taxon>
    </lineage>
</organism>
<accession>A0A4Y2WRP6</accession>
<feature type="non-terminal residue" evidence="3">
    <location>
        <position position="190"/>
    </location>
</feature>
<evidence type="ECO:0000256" key="1">
    <source>
        <dbReference type="SAM" id="MobiDB-lite"/>
    </source>
</evidence>
<name>A0A4Y2WRP6_ARAVE</name>
<feature type="signal peptide" evidence="2">
    <location>
        <begin position="1"/>
        <end position="19"/>
    </location>
</feature>
<feature type="compositionally biased region" description="Low complexity" evidence="1">
    <location>
        <begin position="45"/>
        <end position="80"/>
    </location>
</feature>
<proteinExistence type="predicted"/>
<evidence type="ECO:0000256" key="2">
    <source>
        <dbReference type="SAM" id="SignalP"/>
    </source>
</evidence>
<comment type="caution">
    <text evidence="3">The sequence shown here is derived from an EMBL/GenBank/DDBJ whole genome shotgun (WGS) entry which is preliminary data.</text>
</comment>
<protein>
    <submittedName>
        <fullName evidence="3">Uncharacterized protein</fullName>
    </submittedName>
</protein>
<dbReference type="EMBL" id="BGPR01064984">
    <property type="protein sequence ID" value="GBO39869.1"/>
    <property type="molecule type" value="Genomic_DNA"/>
</dbReference>
<dbReference type="Proteomes" id="UP000499080">
    <property type="component" value="Unassembled WGS sequence"/>
</dbReference>